<evidence type="ECO:0000313" key="1">
    <source>
        <dbReference type="EMBL" id="MDS1269139.1"/>
    </source>
</evidence>
<evidence type="ECO:0000313" key="2">
    <source>
        <dbReference type="Proteomes" id="UP001250214"/>
    </source>
</evidence>
<dbReference type="InterPro" id="IPR010281">
    <property type="entry name" value="DUF885"/>
</dbReference>
<accession>A0ABU2H2P6</accession>
<dbReference type="PANTHER" id="PTHR33361">
    <property type="entry name" value="GLR0591 PROTEIN"/>
    <property type="match status" value="1"/>
</dbReference>
<dbReference type="Proteomes" id="UP001250214">
    <property type="component" value="Unassembled WGS sequence"/>
</dbReference>
<sequence length="541" mass="60767">MTPIFELCERYVDQWSTLDPVAASSTGITGTLGTATDYSPEGIDARADLIRQTLAELDTRQAHTHADRRAAAHLRERLEAERAWYEAGEAHRWLSAPIGLLMHIRVSIELMPRETEQDWQRIRDRLAAVPTMLHGWRTSLTHGHAHGLTAAHRQALAVAEQADGYAHGTHQHLVDAHSGPLATELQRAADAAHTAYAEFAQFLRQDYAPHASTTDAVGEDRYRIASRLYLGSDIDPHEAYAWGWDELARIETELATEADRIHPGATIEQATEHLNRTAHVASEQAYHEWLRYWHDWALDTLDGTLVDIDPRLRALDVTLVTDPTAGSPYYTPPTEDFSRPGRTWWPIANRSRFTTWNELSTVFHEGVPGHHLQLGANRVHSHTLSRFSTITDVSGHAEGWALYAERLADELGWFTEPGTRLGMLTSSALRAARVVIDIGVHLDLTRPDGTRWTFDNAQEFLRDRGRLAPHQVQPEILRYFGWPGQAISYKLGERAWMNARARAETRPGFDLKDWHTTALSLGPLGLDTLATELDHIDTTSG</sequence>
<reference evidence="2" key="1">
    <citation type="submission" date="2023-07" db="EMBL/GenBank/DDBJ databases">
        <title>Novel species in the genus Lipingzhangella isolated from Sambhar Salt Lake.</title>
        <authorList>
            <person name="Jiya N."/>
            <person name="Kajale S."/>
            <person name="Sharma A."/>
        </authorList>
    </citation>
    <scope>NUCLEOTIDE SEQUENCE [LARGE SCALE GENOMIC DNA]</scope>
    <source>
        <strain evidence="2">LS1_29</strain>
    </source>
</reference>
<dbReference type="PANTHER" id="PTHR33361:SF2">
    <property type="entry name" value="DUF885 DOMAIN-CONTAINING PROTEIN"/>
    <property type="match status" value="1"/>
</dbReference>
<dbReference type="EMBL" id="JAVLVT010000001">
    <property type="protein sequence ID" value="MDS1269139.1"/>
    <property type="molecule type" value="Genomic_DNA"/>
</dbReference>
<name>A0ABU2H2P6_9ACTN</name>
<keyword evidence="2" id="KW-1185">Reference proteome</keyword>
<dbReference type="RefSeq" id="WP_310910650.1">
    <property type="nucleotide sequence ID" value="NZ_JAVLVT010000001.1"/>
</dbReference>
<organism evidence="1 2">
    <name type="scientific">Lipingzhangella rawalii</name>
    <dbReference type="NCBI Taxonomy" id="2055835"/>
    <lineage>
        <taxon>Bacteria</taxon>
        <taxon>Bacillati</taxon>
        <taxon>Actinomycetota</taxon>
        <taxon>Actinomycetes</taxon>
        <taxon>Streptosporangiales</taxon>
        <taxon>Nocardiopsidaceae</taxon>
        <taxon>Lipingzhangella</taxon>
    </lineage>
</organism>
<gene>
    <name evidence="1" type="ORF">RIF23_02380</name>
</gene>
<comment type="caution">
    <text evidence="1">The sequence shown here is derived from an EMBL/GenBank/DDBJ whole genome shotgun (WGS) entry which is preliminary data.</text>
</comment>
<protein>
    <submittedName>
        <fullName evidence="1">DUF885 domain-containing protein</fullName>
    </submittedName>
</protein>
<dbReference type="Pfam" id="PF05960">
    <property type="entry name" value="DUF885"/>
    <property type="match status" value="1"/>
</dbReference>
<proteinExistence type="predicted"/>